<comment type="caution">
    <text evidence="6">The sequence shown here is derived from an EMBL/GenBank/DDBJ whole genome shotgun (WGS) entry which is preliminary data.</text>
</comment>
<keyword evidence="3" id="KW-0862">Zinc</keyword>
<dbReference type="HOGENOM" id="CLU_504280_0_0_1"/>
<evidence type="ECO:0000256" key="4">
    <source>
        <dbReference type="PROSITE-ProRule" id="PRU00134"/>
    </source>
</evidence>
<keyword evidence="2 4" id="KW-0863">Zinc-finger</keyword>
<keyword evidence="7" id="KW-1185">Reference proteome</keyword>
<dbReference type="SUPFAM" id="SSF144232">
    <property type="entry name" value="HIT/MYND zinc finger-like"/>
    <property type="match status" value="1"/>
</dbReference>
<proteinExistence type="predicted"/>
<dbReference type="InterPro" id="IPR002893">
    <property type="entry name" value="Znf_MYND"/>
</dbReference>
<sequence>MVMRELAGAALRNSKKVIGAIPNGLSMSPLIQAVERKLVMYFDMVDKEGPKFWRAFVNPHCWTKAHPLDEDIFKPRNHVYQAVLEIEGAVEWVWTTYAARHPDRHTKATFTEFKAGIVKAQRIRKGVKSTRDCHPGAMDSTIASKYCHGGCELCGAESPSLSCRHCGLVHYCSKDHQDQSRATHSEFCVALDVNGSDESAAKRMLTFLARDADFDLFDYAKVRAEKWLPQLGVLWQRLHPNYISLVATRASIQAQMTSRQALEGSLSAFLSLKRSKRLPISTRILDRVNTRILSRFIPGLQLRLGKLDDLMVTMLEEIERDTLRKPQRFDIVNTVLCHRDIGFQFIVIVLKIIALHNLIDVSNAAATSCRFPQEIVRLIQEEATIPLLWTVEDLRTGAESSLTGIRLELVMQIRTMIKNLHYTNPYFWAASLHPEVFLQTPISAHYTADPLVAARHSCDNRCLPNLKHVAQLAFLDVHHIVGCLPDDWKSVKPFLTEVILERDLETLATELREDAERAGGFITPLQRALRKNAMSMDCCP</sequence>
<evidence type="ECO:0000313" key="6">
    <source>
        <dbReference type="EMBL" id="KFH42206.1"/>
    </source>
</evidence>
<dbReference type="Gene3D" id="6.10.140.2220">
    <property type="match status" value="1"/>
</dbReference>
<keyword evidence="1" id="KW-0479">Metal-binding</keyword>
<evidence type="ECO:0000256" key="1">
    <source>
        <dbReference type="ARBA" id="ARBA00022723"/>
    </source>
</evidence>
<evidence type="ECO:0000256" key="3">
    <source>
        <dbReference type="ARBA" id="ARBA00022833"/>
    </source>
</evidence>
<dbReference type="Proteomes" id="UP000029964">
    <property type="component" value="Unassembled WGS sequence"/>
</dbReference>
<accession>A0A086SYM4</accession>
<dbReference type="AlphaFoldDB" id="A0A086SYM4"/>
<dbReference type="Pfam" id="PF01753">
    <property type="entry name" value="zf-MYND"/>
    <property type="match status" value="1"/>
</dbReference>
<evidence type="ECO:0000256" key="2">
    <source>
        <dbReference type="ARBA" id="ARBA00022771"/>
    </source>
</evidence>
<dbReference type="GO" id="GO:0008270">
    <property type="term" value="F:zinc ion binding"/>
    <property type="evidence" value="ECO:0007669"/>
    <property type="project" value="UniProtKB-KW"/>
</dbReference>
<feature type="domain" description="MYND-type" evidence="5">
    <location>
        <begin position="151"/>
        <end position="188"/>
    </location>
</feature>
<gene>
    <name evidence="6" type="ORF">ACRE_070530</name>
</gene>
<evidence type="ECO:0000259" key="5">
    <source>
        <dbReference type="PROSITE" id="PS50865"/>
    </source>
</evidence>
<dbReference type="EMBL" id="JPKY01000101">
    <property type="protein sequence ID" value="KFH42206.1"/>
    <property type="molecule type" value="Genomic_DNA"/>
</dbReference>
<organism evidence="6 7">
    <name type="scientific">Hapsidospora chrysogenum (strain ATCC 11550 / CBS 779.69 / DSM 880 / IAM 14645 / JCM 23072 / IMI 49137)</name>
    <name type="common">Acremonium chrysogenum</name>
    <dbReference type="NCBI Taxonomy" id="857340"/>
    <lineage>
        <taxon>Eukaryota</taxon>
        <taxon>Fungi</taxon>
        <taxon>Dikarya</taxon>
        <taxon>Ascomycota</taxon>
        <taxon>Pezizomycotina</taxon>
        <taxon>Sordariomycetes</taxon>
        <taxon>Hypocreomycetidae</taxon>
        <taxon>Hypocreales</taxon>
        <taxon>Bionectriaceae</taxon>
        <taxon>Hapsidospora</taxon>
    </lineage>
</organism>
<dbReference type="PROSITE" id="PS50865">
    <property type="entry name" value="ZF_MYND_2"/>
    <property type="match status" value="1"/>
</dbReference>
<reference evidence="7" key="1">
    <citation type="journal article" date="2014" name="Genome Announc.">
        <title>Genome sequence and annotation of Acremonium chrysogenum, producer of the beta-lactam antibiotic cephalosporin C.</title>
        <authorList>
            <person name="Terfehr D."/>
            <person name="Dahlmann T.A."/>
            <person name="Specht T."/>
            <person name="Zadra I."/>
            <person name="Kuernsteiner H."/>
            <person name="Kueck U."/>
        </authorList>
    </citation>
    <scope>NUCLEOTIDE SEQUENCE [LARGE SCALE GENOMIC DNA]</scope>
    <source>
        <strain evidence="7">ATCC 11550 / CBS 779.69 / DSM 880 / IAM 14645 / JCM 23072 / IMI 49137</strain>
    </source>
</reference>
<dbReference type="OrthoDB" id="4366258at2759"/>
<protein>
    <recommendedName>
        <fullName evidence="5">MYND-type domain-containing protein</fullName>
    </recommendedName>
</protein>
<name>A0A086SYM4_HAPC1</name>
<evidence type="ECO:0000313" key="7">
    <source>
        <dbReference type="Proteomes" id="UP000029964"/>
    </source>
</evidence>